<keyword evidence="8" id="KW-1185">Reference proteome</keyword>
<dbReference type="InterPro" id="IPR051292">
    <property type="entry name" value="Xyl/GlcA_transferase"/>
</dbReference>
<keyword evidence="3" id="KW-0735">Signal-anchor</keyword>
<evidence type="ECO:0000256" key="6">
    <source>
        <dbReference type="ARBA" id="ARBA00023180"/>
    </source>
</evidence>
<dbReference type="AlphaFoldDB" id="A0AAV5TG48"/>
<reference evidence="7" key="1">
    <citation type="submission" date="2023-10" db="EMBL/GenBank/DDBJ databases">
        <title>Genome assembly of Pristionchus species.</title>
        <authorList>
            <person name="Yoshida K."/>
            <person name="Sommer R.J."/>
        </authorList>
    </citation>
    <scope>NUCLEOTIDE SEQUENCE</scope>
    <source>
        <strain evidence="7">RS0144</strain>
    </source>
</reference>
<dbReference type="Pfam" id="PF13896">
    <property type="entry name" value="Glyco_transf_49"/>
    <property type="match status" value="1"/>
</dbReference>
<evidence type="ECO:0000256" key="1">
    <source>
        <dbReference type="ARBA" id="ARBA00004606"/>
    </source>
</evidence>
<feature type="non-terminal residue" evidence="7">
    <location>
        <position position="394"/>
    </location>
</feature>
<dbReference type="EMBL" id="BTSX01000004">
    <property type="protein sequence ID" value="GMS92904.1"/>
    <property type="molecule type" value="Genomic_DNA"/>
</dbReference>
<dbReference type="PANTHER" id="PTHR12270">
    <property type="entry name" value="GLYCOSYLTRANSFERASE-RELATED"/>
    <property type="match status" value="1"/>
</dbReference>
<sequence>MVEFPCVYNFQMGGQGQPERCKKTDQLVKIAHFNSPQKLQSRTKYIAHFAVFHATYESMDGNVLRLRDRCESDNSTATILATLKEKNSECTALLTAIETVYRTHLYFHGSLPSNVSGDVTLITHLSVDRFDMFDDVLDAWEGPVSAAIYCTDAELSQIEQFMAASRMARGRKNLAMHAVYKIGKYYPINYLRNVALTAATSEFVFLTDVDFIPSKGLYKTLRDAVKKKQGKSVLVIPSFEMSSAEKLEVPKTKDDLLNAWDGGKIQPFGKDEWPKDYNDSAYKEWADSENPSEVRWNPGYEFASVLARNITPRFEERLVGYGWNNVSMLSTLHTKGYSFEMVPSAFILHHPHATSFEISRHSGSSLYIKCMNIIRKRFNRDTDFLSLVNKTAVK</sequence>
<accession>A0AAV5TG48</accession>
<gene>
    <name evidence="7" type="ORF">PENTCL1PPCAC_15078</name>
</gene>
<name>A0AAV5TG48_9BILA</name>
<dbReference type="SUPFAM" id="SSF53448">
    <property type="entry name" value="Nucleotide-diphospho-sugar transferases"/>
    <property type="match status" value="1"/>
</dbReference>
<dbReference type="GO" id="GO:0016020">
    <property type="term" value="C:membrane"/>
    <property type="evidence" value="ECO:0007669"/>
    <property type="project" value="UniProtKB-SubCell"/>
</dbReference>
<proteinExistence type="predicted"/>
<dbReference type="InterPro" id="IPR029044">
    <property type="entry name" value="Nucleotide-diphossugar_trans"/>
</dbReference>
<dbReference type="GO" id="GO:0015020">
    <property type="term" value="F:glucuronosyltransferase activity"/>
    <property type="evidence" value="ECO:0007669"/>
    <property type="project" value="TreeGrafter"/>
</dbReference>
<comment type="subcellular location">
    <subcellularLocation>
        <location evidence="1">Membrane</location>
        <topology evidence="1">Single-pass type II membrane protein</topology>
    </subcellularLocation>
</comment>
<keyword evidence="5" id="KW-0472">Membrane</keyword>
<evidence type="ECO:0000313" key="7">
    <source>
        <dbReference type="EMBL" id="GMS92904.1"/>
    </source>
</evidence>
<evidence type="ECO:0000313" key="8">
    <source>
        <dbReference type="Proteomes" id="UP001432027"/>
    </source>
</evidence>
<dbReference type="Gene3D" id="3.90.550.10">
    <property type="entry name" value="Spore Coat Polysaccharide Biosynthesis Protein SpsA, Chain A"/>
    <property type="match status" value="1"/>
</dbReference>
<evidence type="ECO:0000256" key="5">
    <source>
        <dbReference type="ARBA" id="ARBA00023136"/>
    </source>
</evidence>
<evidence type="ECO:0008006" key="9">
    <source>
        <dbReference type="Google" id="ProtNLM"/>
    </source>
</evidence>
<dbReference type="Proteomes" id="UP001432027">
    <property type="component" value="Unassembled WGS sequence"/>
</dbReference>
<comment type="caution">
    <text evidence="7">The sequence shown here is derived from an EMBL/GenBank/DDBJ whole genome shotgun (WGS) entry which is preliminary data.</text>
</comment>
<keyword evidence="6" id="KW-0325">Glycoprotein</keyword>
<protein>
    <recommendedName>
        <fullName evidence="9">Glycosyltransferase</fullName>
    </recommendedName>
</protein>
<evidence type="ECO:0000256" key="2">
    <source>
        <dbReference type="ARBA" id="ARBA00022692"/>
    </source>
</evidence>
<dbReference type="GO" id="GO:0042285">
    <property type="term" value="F:xylosyltransferase activity"/>
    <property type="evidence" value="ECO:0007669"/>
    <property type="project" value="TreeGrafter"/>
</dbReference>
<dbReference type="PANTHER" id="PTHR12270:SF25">
    <property type="entry name" value="GLYCOSYLTRANSFERASE-LIKE PROTEIN LARGE"/>
    <property type="match status" value="1"/>
</dbReference>
<evidence type="ECO:0000256" key="3">
    <source>
        <dbReference type="ARBA" id="ARBA00022968"/>
    </source>
</evidence>
<dbReference type="GO" id="GO:0035269">
    <property type="term" value="P:protein O-linked glycosylation via mannose"/>
    <property type="evidence" value="ECO:0007669"/>
    <property type="project" value="TreeGrafter"/>
</dbReference>
<keyword evidence="4" id="KW-1133">Transmembrane helix</keyword>
<evidence type="ECO:0000256" key="4">
    <source>
        <dbReference type="ARBA" id="ARBA00022989"/>
    </source>
</evidence>
<dbReference type="GO" id="GO:0005794">
    <property type="term" value="C:Golgi apparatus"/>
    <property type="evidence" value="ECO:0007669"/>
    <property type="project" value="TreeGrafter"/>
</dbReference>
<keyword evidence="2" id="KW-0812">Transmembrane</keyword>
<organism evidence="7 8">
    <name type="scientific">Pristionchus entomophagus</name>
    <dbReference type="NCBI Taxonomy" id="358040"/>
    <lineage>
        <taxon>Eukaryota</taxon>
        <taxon>Metazoa</taxon>
        <taxon>Ecdysozoa</taxon>
        <taxon>Nematoda</taxon>
        <taxon>Chromadorea</taxon>
        <taxon>Rhabditida</taxon>
        <taxon>Rhabditina</taxon>
        <taxon>Diplogasteromorpha</taxon>
        <taxon>Diplogasteroidea</taxon>
        <taxon>Neodiplogasteridae</taxon>
        <taxon>Pristionchus</taxon>
    </lineage>
</organism>